<keyword evidence="3" id="KW-1185">Reference proteome</keyword>
<dbReference type="EMBL" id="WEID01000078">
    <property type="protein sequence ID" value="KAB8128993.1"/>
    <property type="molecule type" value="Genomic_DNA"/>
</dbReference>
<reference evidence="2 3" key="1">
    <citation type="submission" date="2019-10" db="EMBL/GenBank/DDBJ databases">
        <title>Gracilibacillus sp. nov. isolated from rice seeds.</title>
        <authorList>
            <person name="He S."/>
        </authorList>
    </citation>
    <scope>NUCLEOTIDE SEQUENCE [LARGE SCALE GENOMIC DNA]</scope>
    <source>
        <strain evidence="2 3">TD8</strain>
    </source>
</reference>
<proteinExistence type="predicted"/>
<protein>
    <submittedName>
        <fullName evidence="2">Thioredoxin family protein</fullName>
    </submittedName>
</protein>
<dbReference type="Gene3D" id="3.40.30.10">
    <property type="entry name" value="Glutaredoxin"/>
    <property type="match status" value="1"/>
</dbReference>
<dbReference type="RefSeq" id="WP_153405643.1">
    <property type="nucleotide sequence ID" value="NZ_ML762437.1"/>
</dbReference>
<organism evidence="2 3">
    <name type="scientific">Gracilibacillus oryzae</name>
    <dbReference type="NCBI Taxonomy" id="1672701"/>
    <lineage>
        <taxon>Bacteria</taxon>
        <taxon>Bacillati</taxon>
        <taxon>Bacillota</taxon>
        <taxon>Bacilli</taxon>
        <taxon>Bacillales</taxon>
        <taxon>Bacillaceae</taxon>
        <taxon>Gracilibacillus</taxon>
    </lineage>
</organism>
<evidence type="ECO:0000259" key="1">
    <source>
        <dbReference type="Pfam" id="PF00085"/>
    </source>
</evidence>
<dbReference type="Pfam" id="PF00085">
    <property type="entry name" value="Thioredoxin"/>
    <property type="match status" value="1"/>
</dbReference>
<accession>A0A7C8GS06</accession>
<comment type="caution">
    <text evidence="2">The sequence shown here is derived from an EMBL/GenBank/DDBJ whole genome shotgun (WGS) entry which is preliminary data.</text>
</comment>
<name>A0A7C8GS06_9BACI</name>
<sequence length="111" mass="13029">MKEINELTSMKMVEDFIKDNELSFLYVSTPDCSTCHAILPKLTELLDQYPLIQLGHIDATVVEEVAEKFLILSAPVLILMIDNKEYIREGRFVRFEQLDEKLRQIYELYTK</sequence>
<dbReference type="AlphaFoldDB" id="A0A7C8GS06"/>
<dbReference type="InterPro" id="IPR013766">
    <property type="entry name" value="Thioredoxin_domain"/>
</dbReference>
<dbReference type="Proteomes" id="UP000480246">
    <property type="component" value="Unassembled WGS sequence"/>
</dbReference>
<dbReference type="OrthoDB" id="411356at2"/>
<feature type="domain" description="Thioredoxin" evidence="1">
    <location>
        <begin position="15"/>
        <end position="86"/>
    </location>
</feature>
<evidence type="ECO:0000313" key="3">
    <source>
        <dbReference type="Proteomes" id="UP000480246"/>
    </source>
</evidence>
<dbReference type="SUPFAM" id="SSF52833">
    <property type="entry name" value="Thioredoxin-like"/>
    <property type="match status" value="1"/>
</dbReference>
<dbReference type="InterPro" id="IPR036249">
    <property type="entry name" value="Thioredoxin-like_sf"/>
</dbReference>
<evidence type="ECO:0000313" key="2">
    <source>
        <dbReference type="EMBL" id="KAB8128993.1"/>
    </source>
</evidence>
<gene>
    <name evidence="2" type="ORF">F9U64_15635</name>
</gene>
<dbReference type="CDD" id="cd02947">
    <property type="entry name" value="TRX_family"/>
    <property type="match status" value="1"/>
</dbReference>